<dbReference type="GO" id="GO:0022857">
    <property type="term" value="F:transmembrane transporter activity"/>
    <property type="evidence" value="ECO:0007669"/>
    <property type="project" value="InterPro"/>
</dbReference>
<evidence type="ECO:0000256" key="1">
    <source>
        <dbReference type="ARBA" id="ARBA00022692"/>
    </source>
</evidence>
<evidence type="ECO:0000259" key="5">
    <source>
        <dbReference type="PROSITE" id="PS50850"/>
    </source>
</evidence>
<evidence type="ECO:0000256" key="3">
    <source>
        <dbReference type="ARBA" id="ARBA00023136"/>
    </source>
</evidence>
<protein>
    <submittedName>
        <fullName evidence="6">Cyanate permease</fullName>
    </submittedName>
</protein>
<evidence type="ECO:0000313" key="7">
    <source>
        <dbReference type="Proteomes" id="UP000199657"/>
    </source>
</evidence>
<keyword evidence="3 4" id="KW-0472">Membrane</keyword>
<dbReference type="PANTHER" id="PTHR11360">
    <property type="entry name" value="MONOCARBOXYLATE TRANSPORTER"/>
    <property type="match status" value="1"/>
</dbReference>
<gene>
    <name evidence="6" type="ORF">SAMN04488052_103268</name>
</gene>
<proteinExistence type="predicted"/>
<dbReference type="PROSITE" id="PS50850">
    <property type="entry name" value="MFS"/>
    <property type="match status" value="1"/>
</dbReference>
<feature type="transmembrane region" description="Helical" evidence="4">
    <location>
        <begin position="151"/>
        <end position="172"/>
    </location>
</feature>
<dbReference type="InterPro" id="IPR050327">
    <property type="entry name" value="Proton-linked_MCT"/>
</dbReference>
<evidence type="ECO:0000256" key="4">
    <source>
        <dbReference type="SAM" id="Phobius"/>
    </source>
</evidence>
<feature type="transmembrane region" description="Helical" evidence="4">
    <location>
        <begin position="311"/>
        <end position="334"/>
    </location>
</feature>
<keyword evidence="2 4" id="KW-1133">Transmembrane helix</keyword>
<feature type="transmembrane region" description="Helical" evidence="4">
    <location>
        <begin position="23"/>
        <end position="47"/>
    </location>
</feature>
<dbReference type="InterPro" id="IPR011701">
    <property type="entry name" value="MFS"/>
</dbReference>
<dbReference type="AlphaFoldDB" id="A0A1H8SY45"/>
<organism evidence="6 7">
    <name type="scientific">Aquisalimonas asiatica</name>
    <dbReference type="NCBI Taxonomy" id="406100"/>
    <lineage>
        <taxon>Bacteria</taxon>
        <taxon>Pseudomonadati</taxon>
        <taxon>Pseudomonadota</taxon>
        <taxon>Gammaproteobacteria</taxon>
        <taxon>Chromatiales</taxon>
        <taxon>Ectothiorhodospiraceae</taxon>
        <taxon>Aquisalimonas</taxon>
    </lineage>
</organism>
<feature type="transmembrane region" description="Helical" evidence="4">
    <location>
        <begin position="91"/>
        <end position="111"/>
    </location>
</feature>
<feature type="transmembrane region" description="Helical" evidence="4">
    <location>
        <begin position="59"/>
        <end position="79"/>
    </location>
</feature>
<dbReference type="EMBL" id="FOEG01000003">
    <property type="protein sequence ID" value="SEO83396.1"/>
    <property type="molecule type" value="Genomic_DNA"/>
</dbReference>
<keyword evidence="1 4" id="KW-0812">Transmembrane</keyword>
<feature type="transmembrane region" description="Helical" evidence="4">
    <location>
        <begin position="287"/>
        <end position="305"/>
    </location>
</feature>
<feature type="transmembrane region" description="Helical" evidence="4">
    <location>
        <begin position="255"/>
        <end position="275"/>
    </location>
</feature>
<sequence>MSIVDNTPEEAAPDRRGVDSTTAWFACGLSLVALFFAFGVAYSYGVFFSSITQEFGAQSASAAGLFSVTSLLFFGLGCLSGPLSDRVGPKPLLIAGGLIMALGLAGTARAPSLLHAYVTYGLGVGIGVGCIYVPVVAAVGRWFDRSQAMALGVAVSGIGLGTLGVPPLSAWLIELFGWRGVYDLYAVVVAMVLLMAGLLYPAPARAPKRAALAGRAWRSRRFARVYLATLLLNVVLYVPFVHLPAAAKAAGIEPVHAAGLVGILGLSSVIGRLIVGPLGDRLPQLGLYKGCFALISASFLIWLLAADSYTWLVVFAVVIGAGYGAYIALTPVVLATLFGQDALARLLGIVYTAVALGAATGPLLAGLGVDLLEAYTAVLIILSGIALLSLLVILPTGVDAEAPRTR</sequence>
<dbReference type="Gene3D" id="1.20.1250.20">
    <property type="entry name" value="MFS general substrate transporter like domains"/>
    <property type="match status" value="1"/>
</dbReference>
<name>A0A1H8SY45_9GAMM</name>
<dbReference type="InterPro" id="IPR036259">
    <property type="entry name" value="MFS_trans_sf"/>
</dbReference>
<dbReference type="OrthoDB" id="3199327at2"/>
<feature type="transmembrane region" description="Helical" evidence="4">
    <location>
        <begin position="223"/>
        <end position="243"/>
    </location>
</feature>
<keyword evidence="7" id="KW-1185">Reference proteome</keyword>
<dbReference type="RefSeq" id="WP_091642625.1">
    <property type="nucleotide sequence ID" value="NZ_FOEG01000003.1"/>
</dbReference>
<feature type="domain" description="Major facilitator superfamily (MFS) profile" evidence="5">
    <location>
        <begin position="23"/>
        <end position="401"/>
    </location>
</feature>
<feature type="transmembrane region" description="Helical" evidence="4">
    <location>
        <begin position="346"/>
        <end position="368"/>
    </location>
</feature>
<dbReference type="InterPro" id="IPR020846">
    <property type="entry name" value="MFS_dom"/>
</dbReference>
<evidence type="ECO:0000313" key="6">
    <source>
        <dbReference type="EMBL" id="SEO83396.1"/>
    </source>
</evidence>
<dbReference type="STRING" id="406100.SAMN04488052_103268"/>
<dbReference type="PANTHER" id="PTHR11360:SF284">
    <property type="entry name" value="EG:103B4.3 PROTEIN-RELATED"/>
    <property type="match status" value="1"/>
</dbReference>
<dbReference type="SUPFAM" id="SSF103473">
    <property type="entry name" value="MFS general substrate transporter"/>
    <property type="match status" value="1"/>
</dbReference>
<reference evidence="6 7" key="1">
    <citation type="submission" date="2016-10" db="EMBL/GenBank/DDBJ databases">
        <authorList>
            <person name="de Groot N.N."/>
        </authorList>
    </citation>
    <scope>NUCLEOTIDE SEQUENCE [LARGE SCALE GENOMIC DNA]</scope>
    <source>
        <strain evidence="6 7">CGMCC 1.6291</strain>
    </source>
</reference>
<evidence type="ECO:0000256" key="2">
    <source>
        <dbReference type="ARBA" id="ARBA00022989"/>
    </source>
</evidence>
<dbReference type="Proteomes" id="UP000199657">
    <property type="component" value="Unassembled WGS sequence"/>
</dbReference>
<feature type="transmembrane region" description="Helical" evidence="4">
    <location>
        <begin position="184"/>
        <end position="202"/>
    </location>
</feature>
<dbReference type="Pfam" id="PF07690">
    <property type="entry name" value="MFS_1"/>
    <property type="match status" value="1"/>
</dbReference>
<feature type="transmembrane region" description="Helical" evidence="4">
    <location>
        <begin position="374"/>
        <end position="398"/>
    </location>
</feature>
<accession>A0A1H8SY45</accession>
<feature type="transmembrane region" description="Helical" evidence="4">
    <location>
        <begin position="117"/>
        <end position="139"/>
    </location>
</feature>